<reference evidence="1" key="2">
    <citation type="journal article" date="2024" name="Plant">
        <title>Genomic evolution and insights into agronomic trait innovations of Sesamum species.</title>
        <authorList>
            <person name="Miao H."/>
            <person name="Wang L."/>
            <person name="Qu L."/>
            <person name="Liu H."/>
            <person name="Sun Y."/>
            <person name="Le M."/>
            <person name="Wang Q."/>
            <person name="Wei S."/>
            <person name="Zheng Y."/>
            <person name="Lin W."/>
            <person name="Duan Y."/>
            <person name="Cao H."/>
            <person name="Xiong S."/>
            <person name="Wang X."/>
            <person name="Wei L."/>
            <person name="Li C."/>
            <person name="Ma Q."/>
            <person name="Ju M."/>
            <person name="Zhao R."/>
            <person name="Li G."/>
            <person name="Mu C."/>
            <person name="Tian Q."/>
            <person name="Mei H."/>
            <person name="Zhang T."/>
            <person name="Gao T."/>
            <person name="Zhang H."/>
        </authorList>
    </citation>
    <scope>NUCLEOTIDE SEQUENCE</scope>
    <source>
        <strain evidence="1">KEN8</strain>
    </source>
</reference>
<reference evidence="1" key="1">
    <citation type="submission" date="2020-06" db="EMBL/GenBank/DDBJ databases">
        <authorList>
            <person name="Li T."/>
            <person name="Hu X."/>
            <person name="Zhang T."/>
            <person name="Song X."/>
            <person name="Zhang H."/>
            <person name="Dai N."/>
            <person name="Sheng W."/>
            <person name="Hou X."/>
            <person name="Wei L."/>
        </authorList>
    </citation>
    <scope>NUCLEOTIDE SEQUENCE</scope>
    <source>
        <strain evidence="1">KEN8</strain>
        <tissue evidence="1">Leaf</tissue>
    </source>
</reference>
<name>A0AAW2MFT7_9LAMI</name>
<organism evidence="1">
    <name type="scientific">Sesamum calycinum</name>
    <dbReference type="NCBI Taxonomy" id="2727403"/>
    <lineage>
        <taxon>Eukaryota</taxon>
        <taxon>Viridiplantae</taxon>
        <taxon>Streptophyta</taxon>
        <taxon>Embryophyta</taxon>
        <taxon>Tracheophyta</taxon>
        <taxon>Spermatophyta</taxon>
        <taxon>Magnoliopsida</taxon>
        <taxon>eudicotyledons</taxon>
        <taxon>Gunneridae</taxon>
        <taxon>Pentapetalae</taxon>
        <taxon>asterids</taxon>
        <taxon>lamiids</taxon>
        <taxon>Lamiales</taxon>
        <taxon>Pedaliaceae</taxon>
        <taxon>Sesamum</taxon>
    </lineage>
</organism>
<comment type="caution">
    <text evidence="1">The sequence shown here is derived from an EMBL/GenBank/DDBJ whole genome shotgun (WGS) entry which is preliminary data.</text>
</comment>
<proteinExistence type="predicted"/>
<dbReference type="EMBL" id="JACGWM010000014">
    <property type="protein sequence ID" value="KAL0328991.1"/>
    <property type="molecule type" value="Genomic_DNA"/>
</dbReference>
<gene>
    <name evidence="1" type="ORF">Scaly_2331700</name>
</gene>
<dbReference type="PANTHER" id="PTHR38378:SF3">
    <property type="entry name" value="MYOSIN HEAVY CHAIN-LIKE PROTEIN"/>
    <property type="match status" value="1"/>
</dbReference>
<dbReference type="PANTHER" id="PTHR38378">
    <property type="entry name" value="MYOSIN HEAVY CHAIN-LIKE PROTEIN"/>
    <property type="match status" value="1"/>
</dbReference>
<sequence length="192" mass="21966">MQAWPHGKASRLCVQLWKREGDYGCTALKEGTRTEWDGVLILRHKIKHCCRYKNVFPSTRRREYGGVGGGESQGNVALQERGHSQQLLKSLDGYRSMKRKLKLAQEENVKMHATMDEMREKIMRSLERVGSFKERLSLSSGSKPQIDVQEEILALESIFECFQMMVTKYDKKQGECIQPKGEINACKPSVLA</sequence>
<protein>
    <submittedName>
        <fullName evidence="1">Uncharacterized protein</fullName>
    </submittedName>
</protein>
<accession>A0AAW2MFT7</accession>
<evidence type="ECO:0000313" key="1">
    <source>
        <dbReference type="EMBL" id="KAL0328991.1"/>
    </source>
</evidence>
<dbReference type="AlphaFoldDB" id="A0AAW2MFT7"/>